<reference evidence="3" key="1">
    <citation type="journal article" date="2019" name="Int. J. Syst. Evol. Microbiol.">
        <title>The Global Catalogue of Microorganisms (GCM) 10K type strain sequencing project: providing services to taxonomists for standard genome sequencing and annotation.</title>
        <authorList>
            <consortium name="The Broad Institute Genomics Platform"/>
            <consortium name="The Broad Institute Genome Sequencing Center for Infectious Disease"/>
            <person name="Wu L."/>
            <person name="Ma J."/>
        </authorList>
    </citation>
    <scope>NUCLEOTIDE SEQUENCE [LARGE SCALE GENOMIC DNA]</scope>
    <source>
        <strain evidence="3">CECT 8482</strain>
    </source>
</reference>
<evidence type="ECO:0000313" key="2">
    <source>
        <dbReference type="EMBL" id="MDN3712288.1"/>
    </source>
</evidence>
<organism evidence="2 3">
    <name type="scientific">Paracoccus cavernae</name>
    <dbReference type="NCBI Taxonomy" id="1571207"/>
    <lineage>
        <taxon>Bacteria</taxon>
        <taxon>Pseudomonadati</taxon>
        <taxon>Pseudomonadota</taxon>
        <taxon>Alphaproteobacteria</taxon>
        <taxon>Rhodobacterales</taxon>
        <taxon>Paracoccaceae</taxon>
        <taxon>Paracoccus</taxon>
    </lineage>
</organism>
<protein>
    <submittedName>
        <fullName evidence="2">Uncharacterized protein</fullName>
    </submittedName>
</protein>
<name>A0ABT8D693_9RHOB</name>
<feature type="transmembrane region" description="Helical" evidence="1">
    <location>
        <begin position="40"/>
        <end position="61"/>
    </location>
</feature>
<evidence type="ECO:0000256" key="1">
    <source>
        <dbReference type="SAM" id="Phobius"/>
    </source>
</evidence>
<evidence type="ECO:0000313" key="3">
    <source>
        <dbReference type="Proteomes" id="UP001243846"/>
    </source>
</evidence>
<keyword evidence="1" id="KW-0812">Transmembrane</keyword>
<keyword evidence="1" id="KW-1133">Transmembrane helix</keyword>
<keyword evidence="3" id="KW-1185">Reference proteome</keyword>
<sequence length="71" mass="7260">MALLNRLPLMVLLAGLGTLAMLVPAGYASALGQDELATIFAMSALLLLVLVVVTGFASAAAPSGIRRGRCF</sequence>
<keyword evidence="1" id="KW-0472">Membrane</keyword>
<accession>A0ABT8D693</accession>
<dbReference type="RefSeq" id="WP_377787050.1">
    <property type="nucleotide sequence ID" value="NZ_JBHUOC010000001.1"/>
</dbReference>
<comment type="caution">
    <text evidence="2">The sequence shown here is derived from an EMBL/GenBank/DDBJ whole genome shotgun (WGS) entry which is preliminary data.</text>
</comment>
<proteinExistence type="predicted"/>
<gene>
    <name evidence="2" type="ORF">QWZ10_11810</name>
</gene>
<dbReference type="Proteomes" id="UP001243846">
    <property type="component" value="Unassembled WGS sequence"/>
</dbReference>
<dbReference type="EMBL" id="JAUFRC010000001">
    <property type="protein sequence ID" value="MDN3712288.1"/>
    <property type="molecule type" value="Genomic_DNA"/>
</dbReference>